<dbReference type="PANTHER" id="PTHR11803">
    <property type="entry name" value="2-IMINOBUTANOATE/2-IMINOPROPANOATE DEAMINASE RIDA"/>
    <property type="match status" value="1"/>
</dbReference>
<sequence length="142" mass="15539">MTKGSEIEMRKQIIVTDKAPKPSGAYAQAVKLGNMVYVSGTCPFDLETGSVLAPGDVAKQTAIVLDYMKEILEEAGSSLEHVVKVTAFLDDLDGFKAYNEVYSGYFEHEPPARSTVEIVKFPPGMTVEIECIAYIDEEETGH</sequence>
<dbReference type="GO" id="GO:0005829">
    <property type="term" value="C:cytosol"/>
    <property type="evidence" value="ECO:0007669"/>
    <property type="project" value="TreeGrafter"/>
</dbReference>
<dbReference type="Proteomes" id="UP000245202">
    <property type="component" value="Unassembled WGS sequence"/>
</dbReference>
<reference evidence="2 3" key="1">
    <citation type="submission" date="2017-08" db="EMBL/GenBank/DDBJ databases">
        <title>Substantial Increase in Enzyme Production by Combined Drug-Resistance Mutations in Paenibacillus agaridevorans.</title>
        <authorList>
            <person name="Tanaka Y."/>
            <person name="Funane K."/>
            <person name="Hosaka T."/>
            <person name="Shiwa Y."/>
            <person name="Fujita N."/>
            <person name="Miyazaki T."/>
            <person name="Yoshikawa H."/>
            <person name="Murakami K."/>
            <person name="Kasahara K."/>
            <person name="Inaoka T."/>
            <person name="Hiraga Y."/>
            <person name="Ochi K."/>
        </authorList>
    </citation>
    <scope>NUCLEOTIDE SEQUENCE [LARGE SCALE GENOMIC DNA]</scope>
    <source>
        <strain evidence="2 3">T-3040</strain>
    </source>
</reference>
<evidence type="ECO:0000256" key="1">
    <source>
        <dbReference type="ARBA" id="ARBA00010552"/>
    </source>
</evidence>
<comment type="similarity">
    <text evidence="1">Belongs to the RutC family.</text>
</comment>
<dbReference type="SUPFAM" id="SSF55298">
    <property type="entry name" value="YjgF-like"/>
    <property type="match status" value="1"/>
</dbReference>
<organism evidence="2 3">
    <name type="scientific">Paenibacillus agaridevorans</name>
    <dbReference type="NCBI Taxonomy" id="171404"/>
    <lineage>
        <taxon>Bacteria</taxon>
        <taxon>Bacillati</taxon>
        <taxon>Bacillota</taxon>
        <taxon>Bacilli</taxon>
        <taxon>Bacillales</taxon>
        <taxon>Paenibacillaceae</taxon>
        <taxon>Paenibacillus</taxon>
    </lineage>
</organism>
<gene>
    <name evidence="2" type="ORF">PAT3040_03215</name>
</gene>
<proteinExistence type="inferred from homology"/>
<dbReference type="NCBIfam" id="TIGR00004">
    <property type="entry name" value="Rid family detoxifying hydrolase"/>
    <property type="match status" value="1"/>
</dbReference>
<dbReference type="Gene3D" id="3.30.1330.40">
    <property type="entry name" value="RutC-like"/>
    <property type="match status" value="1"/>
</dbReference>
<dbReference type="InterPro" id="IPR035959">
    <property type="entry name" value="RutC-like_sf"/>
</dbReference>
<keyword evidence="3" id="KW-1185">Reference proteome</keyword>
<dbReference type="InterPro" id="IPR006056">
    <property type="entry name" value="RidA"/>
</dbReference>
<dbReference type="GO" id="GO:0019239">
    <property type="term" value="F:deaminase activity"/>
    <property type="evidence" value="ECO:0007669"/>
    <property type="project" value="TreeGrafter"/>
</dbReference>
<name>A0A2R5EPX1_9BACL</name>
<evidence type="ECO:0000313" key="3">
    <source>
        <dbReference type="Proteomes" id="UP000245202"/>
    </source>
</evidence>
<dbReference type="EMBL" id="BDQX01000171">
    <property type="protein sequence ID" value="GBG08627.1"/>
    <property type="molecule type" value="Genomic_DNA"/>
</dbReference>
<evidence type="ECO:0000313" key="2">
    <source>
        <dbReference type="EMBL" id="GBG08627.1"/>
    </source>
</evidence>
<dbReference type="CDD" id="cd00448">
    <property type="entry name" value="YjgF_YER057c_UK114_family"/>
    <property type="match status" value="1"/>
</dbReference>
<dbReference type="AlphaFoldDB" id="A0A2R5EPX1"/>
<comment type="caution">
    <text evidence="2">The sequence shown here is derived from an EMBL/GenBank/DDBJ whole genome shotgun (WGS) entry which is preliminary data.</text>
</comment>
<accession>A0A2R5EPX1</accession>
<dbReference type="InterPro" id="IPR006175">
    <property type="entry name" value="YjgF/YER057c/UK114"/>
</dbReference>
<dbReference type="PANTHER" id="PTHR11803:SF58">
    <property type="entry name" value="PROTEIN HMF1-RELATED"/>
    <property type="match status" value="1"/>
</dbReference>
<dbReference type="Pfam" id="PF01042">
    <property type="entry name" value="Ribonuc_L-PSP"/>
    <property type="match status" value="1"/>
</dbReference>
<dbReference type="FunFam" id="3.30.1330.40:FF:000001">
    <property type="entry name" value="L-PSP family endoribonuclease"/>
    <property type="match status" value="1"/>
</dbReference>
<protein>
    <submittedName>
        <fullName evidence="2">Endoribonuclease L-PSP</fullName>
    </submittedName>
</protein>